<dbReference type="OrthoDB" id="3047174at2759"/>
<organism evidence="1 2">
    <name type="scientific">Smittium culicis</name>
    <dbReference type="NCBI Taxonomy" id="133412"/>
    <lineage>
        <taxon>Eukaryota</taxon>
        <taxon>Fungi</taxon>
        <taxon>Fungi incertae sedis</taxon>
        <taxon>Zoopagomycota</taxon>
        <taxon>Kickxellomycotina</taxon>
        <taxon>Harpellomycetes</taxon>
        <taxon>Harpellales</taxon>
        <taxon>Legeriomycetaceae</taxon>
        <taxon>Smittium</taxon>
    </lineage>
</organism>
<dbReference type="AlphaFoldDB" id="A0A1R1XRR8"/>
<name>A0A1R1XRR8_9FUNG</name>
<sequence>MWNQYFSDLANDTTGNSSDPSKWLQLLNYDSDHYPECDNIISWADITTALNDTLNNKAPGADGVPSEIWKLVMVEKSPTSDLAKTILKIIKIMHETGNIPKSMTTSVVVPVPKKGDMKDTQQL</sequence>
<dbReference type="Proteomes" id="UP000187283">
    <property type="component" value="Unassembled WGS sequence"/>
</dbReference>
<evidence type="ECO:0000313" key="1">
    <source>
        <dbReference type="EMBL" id="OMJ17229.1"/>
    </source>
</evidence>
<protein>
    <recommendedName>
        <fullName evidence="3">Transposon TX1 protein</fullName>
    </recommendedName>
</protein>
<accession>A0A1R1XRR8</accession>
<evidence type="ECO:0008006" key="3">
    <source>
        <dbReference type="Google" id="ProtNLM"/>
    </source>
</evidence>
<dbReference type="EMBL" id="LSSN01002103">
    <property type="protein sequence ID" value="OMJ17229.1"/>
    <property type="molecule type" value="Genomic_DNA"/>
</dbReference>
<comment type="caution">
    <text evidence="1">The sequence shown here is derived from an EMBL/GenBank/DDBJ whole genome shotgun (WGS) entry which is preliminary data.</text>
</comment>
<reference evidence="1 2" key="1">
    <citation type="submission" date="2017-01" db="EMBL/GenBank/DDBJ databases">
        <authorList>
            <person name="Mah S.A."/>
            <person name="Swanson W.J."/>
            <person name="Moy G.W."/>
            <person name="Vacquier V.D."/>
        </authorList>
    </citation>
    <scope>NUCLEOTIDE SEQUENCE [LARGE SCALE GENOMIC DNA]</scope>
    <source>
        <strain evidence="1 2">GSMNP</strain>
    </source>
</reference>
<proteinExistence type="predicted"/>
<gene>
    <name evidence="1" type="ORF">AYI70_g6114</name>
</gene>
<evidence type="ECO:0000313" key="2">
    <source>
        <dbReference type="Proteomes" id="UP000187283"/>
    </source>
</evidence>
<keyword evidence="2" id="KW-1185">Reference proteome</keyword>